<comment type="caution">
    <text evidence="2">The sequence shown here is derived from an EMBL/GenBank/DDBJ whole genome shotgun (WGS) entry which is preliminary data.</text>
</comment>
<evidence type="ECO:0000313" key="2">
    <source>
        <dbReference type="EMBL" id="KEZ78312.1"/>
    </source>
</evidence>
<keyword evidence="3" id="KW-1185">Reference proteome</keyword>
<sequence length="223" mass="22992">MSRHTISYADQLFHGKAVHHGAYRSQRGVPMTPVVQVDLGVPAATDGDGIATDQTPAAGGVQMLTLDGQLNLDVPRNVTITSTGDDSGRAFTVRGRDQYGHAMSETIAGANAGKAEGAKAFAVVESVTVDDDTADAVSVGWATVLGLPFRIGGAFDVLHAFTDDTEEVGTVVGGDDAPATATTGDVRGTIDPGSAPDGSRHYRVWLKIHDASSEAGAYGVEQA</sequence>
<protein>
    <submittedName>
        <fullName evidence="2">Uncharacterized protein</fullName>
    </submittedName>
</protein>
<dbReference type="Proteomes" id="UP000028302">
    <property type="component" value="Unassembled WGS sequence"/>
</dbReference>
<evidence type="ECO:0000313" key="3">
    <source>
        <dbReference type="Proteomes" id="UP000028302"/>
    </source>
</evidence>
<dbReference type="STRING" id="1304275.C41B8_05403"/>
<dbReference type="AlphaFoldDB" id="A0A084INM8"/>
<gene>
    <name evidence="2" type="ORF">C41B8_05403</name>
</gene>
<feature type="region of interest" description="Disordered" evidence="1">
    <location>
        <begin position="173"/>
        <end position="195"/>
    </location>
</feature>
<dbReference type="RefSeq" id="WP_037335182.1">
    <property type="nucleotide sequence ID" value="NZ_APNK01000005.1"/>
</dbReference>
<dbReference type="EMBL" id="APNK01000005">
    <property type="protein sequence ID" value="KEZ78312.1"/>
    <property type="molecule type" value="Genomic_DNA"/>
</dbReference>
<name>A0A084INM8_SALHC</name>
<evidence type="ECO:0000256" key="1">
    <source>
        <dbReference type="SAM" id="MobiDB-lite"/>
    </source>
</evidence>
<organism evidence="2 3">
    <name type="scientific">Salinisphaera hydrothermalis (strain C41B8)</name>
    <dbReference type="NCBI Taxonomy" id="1304275"/>
    <lineage>
        <taxon>Bacteria</taxon>
        <taxon>Pseudomonadati</taxon>
        <taxon>Pseudomonadota</taxon>
        <taxon>Gammaproteobacteria</taxon>
        <taxon>Salinisphaerales</taxon>
        <taxon>Salinisphaeraceae</taxon>
        <taxon>Salinisphaera</taxon>
    </lineage>
</organism>
<accession>A0A084INM8</accession>
<proteinExistence type="predicted"/>
<reference evidence="2 3" key="1">
    <citation type="submission" date="2013-03" db="EMBL/GenBank/DDBJ databases">
        <title>Salinisphaera hydrothermalis C41B8 Genome Sequencing.</title>
        <authorList>
            <person name="Li C."/>
            <person name="Lai Q."/>
            <person name="Shao Z."/>
        </authorList>
    </citation>
    <scope>NUCLEOTIDE SEQUENCE [LARGE SCALE GENOMIC DNA]</scope>
    <source>
        <strain evidence="2 3">C41B8</strain>
    </source>
</reference>